<name>A0A6C0D9L5_9ZZZZ</name>
<proteinExistence type="predicted"/>
<evidence type="ECO:0000313" key="1">
    <source>
        <dbReference type="EMBL" id="QHT13040.1"/>
    </source>
</evidence>
<protein>
    <submittedName>
        <fullName evidence="1">Uncharacterized protein</fullName>
    </submittedName>
</protein>
<organism evidence="1">
    <name type="scientific">viral metagenome</name>
    <dbReference type="NCBI Taxonomy" id="1070528"/>
    <lineage>
        <taxon>unclassified sequences</taxon>
        <taxon>metagenomes</taxon>
        <taxon>organismal metagenomes</taxon>
    </lineage>
</organism>
<dbReference type="EMBL" id="MN739557">
    <property type="protein sequence ID" value="QHT13040.1"/>
    <property type="molecule type" value="Genomic_DNA"/>
</dbReference>
<sequence length="230" mass="26212">MDTSTLILHFNDIIGKSVNEKVVLLKQPGVVEWLTDENQFIAFLDSIYPELLLLSEQKTLKGKNLPKSKIREEYKKKEDEWGQNTLSTKRPDLLKHGQWTTKLGEHSLEELQILLGKTPTSPINKNGYKPDCEVEDAIWEAKAQTYFTDGTAGEKILGVPFKYADIPELYGKPLKILCMGCAEKLSREHYGNLSGEKCTEKKNKLIDFYKEMGIEWVGATDLIKEIISNF</sequence>
<dbReference type="AlphaFoldDB" id="A0A6C0D9L5"/>
<accession>A0A6C0D9L5</accession>
<reference evidence="1" key="1">
    <citation type="journal article" date="2020" name="Nature">
        <title>Giant virus diversity and host interactions through global metagenomics.</title>
        <authorList>
            <person name="Schulz F."/>
            <person name="Roux S."/>
            <person name="Paez-Espino D."/>
            <person name="Jungbluth S."/>
            <person name="Walsh D.A."/>
            <person name="Denef V.J."/>
            <person name="McMahon K.D."/>
            <person name="Konstantinidis K.T."/>
            <person name="Eloe-Fadrosh E.A."/>
            <person name="Kyrpides N.C."/>
            <person name="Woyke T."/>
        </authorList>
    </citation>
    <scope>NUCLEOTIDE SEQUENCE</scope>
    <source>
        <strain evidence="1">GVMAG-M-3300023174-130</strain>
    </source>
</reference>